<reference evidence="4 5" key="1">
    <citation type="submission" date="2020-11" db="EMBL/GenBank/DDBJ databases">
        <title>Taxonomic evaluation of the Bacillus sporothermodurans group of bacteria based on whole genome sequences.</title>
        <authorList>
            <person name="Fiedler G."/>
            <person name="Herbstmann A.-D."/>
            <person name="Doll E."/>
            <person name="Wenning M."/>
            <person name="Brinks E."/>
            <person name="Kabisch J."/>
            <person name="Breitenwieser F."/>
            <person name="Lappann M."/>
            <person name="Boehnlein C."/>
            <person name="Franz C."/>
        </authorList>
    </citation>
    <scope>NUCLEOTIDE SEQUENCE [LARGE SCALE GENOMIC DNA]</scope>
    <source>
        <strain evidence="4 5">JCM 19841</strain>
    </source>
</reference>
<evidence type="ECO:0000256" key="2">
    <source>
        <dbReference type="SAM" id="MobiDB-lite"/>
    </source>
</evidence>
<feature type="transmembrane region" description="Helical" evidence="3">
    <location>
        <begin position="21"/>
        <end position="45"/>
    </location>
</feature>
<accession>A0ABX7E568</accession>
<evidence type="ECO:0000313" key="4">
    <source>
        <dbReference type="EMBL" id="QQZ10429.1"/>
    </source>
</evidence>
<feature type="region of interest" description="Disordered" evidence="2">
    <location>
        <begin position="230"/>
        <end position="265"/>
    </location>
</feature>
<gene>
    <name evidence="4" type="ORF">I5776_05715</name>
</gene>
<evidence type="ECO:0000256" key="1">
    <source>
        <dbReference type="SAM" id="Coils"/>
    </source>
</evidence>
<evidence type="ECO:0000313" key="5">
    <source>
        <dbReference type="Proteomes" id="UP000595691"/>
    </source>
</evidence>
<proteinExistence type="predicted"/>
<dbReference type="Pfam" id="PF18960">
    <property type="entry name" value="DUF5702"/>
    <property type="match status" value="1"/>
</dbReference>
<evidence type="ECO:0000256" key="3">
    <source>
        <dbReference type="SAM" id="Phobius"/>
    </source>
</evidence>
<dbReference type="EMBL" id="CP065425">
    <property type="protein sequence ID" value="QQZ10429.1"/>
    <property type="molecule type" value="Genomic_DNA"/>
</dbReference>
<keyword evidence="1" id="KW-0175">Coiled coil</keyword>
<feature type="coiled-coil region" evidence="1">
    <location>
        <begin position="175"/>
        <end position="202"/>
    </location>
</feature>
<keyword evidence="3" id="KW-0472">Membrane</keyword>
<dbReference type="InterPro" id="IPR043756">
    <property type="entry name" value="DUF5702"/>
</dbReference>
<dbReference type="Proteomes" id="UP000595691">
    <property type="component" value="Chromosome"/>
</dbReference>
<evidence type="ECO:0008006" key="6">
    <source>
        <dbReference type="Google" id="ProtNLM"/>
    </source>
</evidence>
<dbReference type="RefSeq" id="WP_202779373.1">
    <property type="nucleotide sequence ID" value="NZ_CP065425.1"/>
</dbReference>
<protein>
    <recommendedName>
        <fullName evidence="6">Flp pilus-assembly TadG-like N-terminal domain-containing protein</fullName>
    </recommendedName>
</protein>
<feature type="coiled-coil region" evidence="1">
    <location>
        <begin position="441"/>
        <end position="499"/>
    </location>
</feature>
<keyword evidence="3" id="KW-1133">Transmembrane helix</keyword>
<keyword evidence="3" id="KW-0812">Transmembrane</keyword>
<feature type="region of interest" description="Disordered" evidence="2">
    <location>
        <begin position="314"/>
        <end position="338"/>
    </location>
</feature>
<name>A0ABX7E568_9BACI</name>
<feature type="compositionally biased region" description="Acidic residues" evidence="2">
    <location>
        <begin position="237"/>
        <end position="253"/>
    </location>
</feature>
<feature type="compositionally biased region" description="Basic and acidic residues" evidence="2">
    <location>
        <begin position="254"/>
        <end position="265"/>
    </location>
</feature>
<sequence>MKWMKKLFHRFIIDENGAVTIYAIVITLLLFIFNAVLIDFIRIMVAERDTDKAAKAAVRSVMSAYNKDVKAYGLFGLNGENANDEFKKVLDENLKQEGDYFRFVDTKPEESKVVLNDNRMLSNKTTFEYQVLEEMKYIAPMEIGKSIIEGFLAVSEAMEQASTYADIATSIQDDVDKREDLLDKVKSKLEIAKQRNDELKKIVQDPPSSDGKFPIVRNMKDMLKHLNKYKEIKEREGDDESDKDDDSDKEDDEKEKRKQDQKDARTYEKRVKELVETFELKSNAIREELKEAKELLEQAEELNKTVKKTIDDKRKENQENYSNANEAANMRENDRGNANGALNNIEEANKKLDDYVIDDEFFNKLKRKINLAIDEVETRNNTNLAGYINQLKEKVNGSGLYQDTYGVASIADKLRVHHNLLTDLLEDALAIISGDRPKIKDEEVEQKEEEAEENLDKVNEELDKALEEAEKYSKDNELLQEIANLVAKYKGSIENSKNEFNREDPDKVAKDAMSFVDKVFNALGDALINSRDKAYLNEYILTKFKSHDFSVKGADGMSLDNNQVEYIMYGLNSTGANFSAAMTELFAFRFAVNFVEAFTQQSVRSFGPYMWVAALAYALEQTVINIKLINEGKPIRFFNKMNIFTSYKDYLRIFLFMHPDGNKIARTMALIDNDTSADLTTLPTYISGEATTSVKLWFLPGVTKMLGKTGILNGKVKGNRFIIDKKVDYSY</sequence>
<keyword evidence="5" id="KW-1185">Reference proteome</keyword>
<organism evidence="4 5">
    <name type="scientific">Heyndrickxia vini</name>
    <dbReference type="NCBI Taxonomy" id="1476025"/>
    <lineage>
        <taxon>Bacteria</taxon>
        <taxon>Bacillati</taxon>
        <taxon>Bacillota</taxon>
        <taxon>Bacilli</taxon>
        <taxon>Bacillales</taxon>
        <taxon>Bacillaceae</taxon>
        <taxon>Heyndrickxia</taxon>
    </lineage>
</organism>